<gene>
    <name evidence="3" type="ORF">A5634_14595</name>
</gene>
<accession>A0A1A3PA10</accession>
<comment type="caution">
    <text evidence="3">The sequence shown here is derived from an EMBL/GenBank/DDBJ whole genome shotgun (WGS) entry which is preliminary data.</text>
</comment>
<sequence>MVNPTGAPDYQVTGDSPGGRQVIATFENYIDAQRLVDRMSDGGFPVQHVRIVGDGVRTIEHVTGRMTNGRAALAGAGSGAWFGLLIGLLFAIFTVGPWWIWTLLIAMAIGAFWGAVFGFVAHFSTRGQRDFSSIQTLEAQRYDVCVTGNHAAEAARYVQGVPAGPGGAGLR</sequence>
<dbReference type="Proteomes" id="UP000093928">
    <property type="component" value="Unassembled WGS sequence"/>
</dbReference>
<feature type="transmembrane region" description="Helical" evidence="1">
    <location>
        <begin position="98"/>
        <end position="121"/>
    </location>
</feature>
<dbReference type="RefSeq" id="WP_065142358.1">
    <property type="nucleotide sequence ID" value="NZ_LZLS01000012.1"/>
</dbReference>
<dbReference type="AlphaFoldDB" id="A0A1A3PA10"/>
<evidence type="ECO:0000256" key="1">
    <source>
        <dbReference type="SAM" id="Phobius"/>
    </source>
</evidence>
<keyword evidence="1" id="KW-0472">Membrane</keyword>
<dbReference type="EMBL" id="LZLS01000012">
    <property type="protein sequence ID" value="OBK31068.1"/>
    <property type="molecule type" value="Genomic_DNA"/>
</dbReference>
<evidence type="ECO:0000259" key="2">
    <source>
        <dbReference type="Pfam" id="PF11181"/>
    </source>
</evidence>
<dbReference type="OrthoDB" id="3381462at2"/>
<evidence type="ECO:0000313" key="3">
    <source>
        <dbReference type="EMBL" id="OBK31068.1"/>
    </source>
</evidence>
<keyword evidence="1" id="KW-0812">Transmembrane</keyword>
<name>A0A1A3PA10_MYCAS</name>
<keyword evidence="1" id="KW-1133">Transmembrane helix</keyword>
<reference evidence="3 4" key="1">
    <citation type="submission" date="2016-06" db="EMBL/GenBank/DDBJ databases">
        <authorList>
            <person name="Kjaerup R.B."/>
            <person name="Dalgaard T.S."/>
            <person name="Juul-Madsen H.R."/>
        </authorList>
    </citation>
    <scope>NUCLEOTIDE SEQUENCE [LARGE SCALE GENOMIC DNA]</scope>
    <source>
        <strain evidence="3 4">1165133.8</strain>
    </source>
</reference>
<dbReference type="Pfam" id="PF11181">
    <property type="entry name" value="YflT"/>
    <property type="match status" value="1"/>
</dbReference>
<dbReference type="InterPro" id="IPR025889">
    <property type="entry name" value="GSP17M-like_dom"/>
</dbReference>
<protein>
    <recommendedName>
        <fullName evidence="2">General stress protein 17M-like domain-containing protein</fullName>
    </recommendedName>
</protein>
<proteinExistence type="predicted"/>
<feature type="transmembrane region" description="Helical" evidence="1">
    <location>
        <begin position="71"/>
        <end position="92"/>
    </location>
</feature>
<feature type="domain" description="General stress protein 17M-like" evidence="2">
    <location>
        <begin position="21"/>
        <end position="97"/>
    </location>
</feature>
<organism evidence="3 4">
    <name type="scientific">Mycobacterium asiaticum</name>
    <dbReference type="NCBI Taxonomy" id="1790"/>
    <lineage>
        <taxon>Bacteria</taxon>
        <taxon>Bacillati</taxon>
        <taxon>Actinomycetota</taxon>
        <taxon>Actinomycetes</taxon>
        <taxon>Mycobacteriales</taxon>
        <taxon>Mycobacteriaceae</taxon>
        <taxon>Mycobacterium</taxon>
    </lineage>
</organism>
<evidence type="ECO:0000313" key="4">
    <source>
        <dbReference type="Proteomes" id="UP000093928"/>
    </source>
</evidence>